<keyword evidence="1" id="KW-1133">Transmembrane helix</keyword>
<protein>
    <submittedName>
        <fullName evidence="2">Uncharacterized protein</fullName>
    </submittedName>
</protein>
<keyword evidence="3" id="KW-1185">Reference proteome</keyword>
<feature type="transmembrane region" description="Helical" evidence="1">
    <location>
        <begin position="6"/>
        <end position="26"/>
    </location>
</feature>
<reference evidence="3" key="1">
    <citation type="journal article" date="2013" name="Nat. Genet.">
        <title>The Capsella rubella genome and the genomic consequences of rapid mating system evolution.</title>
        <authorList>
            <person name="Slotte T."/>
            <person name="Hazzouri K.M."/>
            <person name="Agren J.A."/>
            <person name="Koenig D."/>
            <person name="Maumus F."/>
            <person name="Guo Y.L."/>
            <person name="Steige K."/>
            <person name="Platts A.E."/>
            <person name="Escobar J.S."/>
            <person name="Newman L.K."/>
            <person name="Wang W."/>
            <person name="Mandakova T."/>
            <person name="Vello E."/>
            <person name="Smith L.M."/>
            <person name="Henz S.R."/>
            <person name="Steffen J."/>
            <person name="Takuno S."/>
            <person name="Brandvain Y."/>
            <person name="Coop G."/>
            <person name="Andolfatto P."/>
            <person name="Hu T.T."/>
            <person name="Blanchette M."/>
            <person name="Clark R.M."/>
            <person name="Quesneville H."/>
            <person name="Nordborg M."/>
            <person name="Gaut B.S."/>
            <person name="Lysak M.A."/>
            <person name="Jenkins J."/>
            <person name="Grimwood J."/>
            <person name="Chapman J."/>
            <person name="Prochnik S."/>
            <person name="Shu S."/>
            <person name="Rokhsar D."/>
            <person name="Schmutz J."/>
            <person name="Weigel D."/>
            <person name="Wright S.I."/>
        </authorList>
    </citation>
    <scope>NUCLEOTIDE SEQUENCE [LARGE SCALE GENOMIC DNA]</scope>
    <source>
        <strain evidence="3">cv. Monte Gargano</strain>
    </source>
</reference>
<keyword evidence="1" id="KW-0812">Transmembrane</keyword>
<evidence type="ECO:0000313" key="2">
    <source>
        <dbReference type="EMBL" id="EOA18287.1"/>
    </source>
</evidence>
<proteinExistence type="predicted"/>
<sequence>MEKVSIKFDFLIFLAVISVMMSIVTIQNVEAKRLLPEEIPETMLHHDEASTQVITPQSLRCREGCTVKCVHNQFIFQCYCLC</sequence>
<dbReference type="Proteomes" id="UP000029121">
    <property type="component" value="Unassembled WGS sequence"/>
</dbReference>
<evidence type="ECO:0000313" key="3">
    <source>
        <dbReference type="Proteomes" id="UP000029121"/>
    </source>
</evidence>
<dbReference type="AlphaFoldDB" id="R0F8L2"/>
<gene>
    <name evidence="2" type="ORF">CARUB_v10006786mg</name>
</gene>
<dbReference type="EMBL" id="KB870811">
    <property type="protein sequence ID" value="EOA18287.1"/>
    <property type="molecule type" value="Genomic_DNA"/>
</dbReference>
<name>R0F8L2_9BRAS</name>
<keyword evidence="1" id="KW-0472">Membrane</keyword>
<accession>R0F8L2</accession>
<organism evidence="2 3">
    <name type="scientific">Capsella rubella</name>
    <dbReference type="NCBI Taxonomy" id="81985"/>
    <lineage>
        <taxon>Eukaryota</taxon>
        <taxon>Viridiplantae</taxon>
        <taxon>Streptophyta</taxon>
        <taxon>Embryophyta</taxon>
        <taxon>Tracheophyta</taxon>
        <taxon>Spermatophyta</taxon>
        <taxon>Magnoliopsida</taxon>
        <taxon>eudicotyledons</taxon>
        <taxon>Gunneridae</taxon>
        <taxon>Pentapetalae</taxon>
        <taxon>rosids</taxon>
        <taxon>malvids</taxon>
        <taxon>Brassicales</taxon>
        <taxon>Brassicaceae</taxon>
        <taxon>Camelineae</taxon>
        <taxon>Capsella</taxon>
    </lineage>
</organism>
<evidence type="ECO:0000256" key="1">
    <source>
        <dbReference type="SAM" id="Phobius"/>
    </source>
</evidence>